<proteinExistence type="predicted"/>
<evidence type="ECO:0000313" key="2">
    <source>
        <dbReference type="EMBL" id="KIJ13373.1"/>
    </source>
</evidence>
<feature type="compositionally biased region" description="Basic and acidic residues" evidence="1">
    <location>
        <begin position="71"/>
        <end position="91"/>
    </location>
</feature>
<evidence type="ECO:0000256" key="1">
    <source>
        <dbReference type="SAM" id="MobiDB-lite"/>
    </source>
</evidence>
<sequence>NSTMHDNDPELLEREKRRNLSGDQHGKSTPIDNAPGWNESLATASEAFVKADRTTTSIHELQEKTVNYVQSRHDTNDRLETREASYLRDEVDGPLGSA</sequence>
<dbReference type="AlphaFoldDB" id="A0A0C9TSU1"/>
<organism evidence="2 3">
    <name type="scientific">Paxillus involutus ATCC 200175</name>
    <dbReference type="NCBI Taxonomy" id="664439"/>
    <lineage>
        <taxon>Eukaryota</taxon>
        <taxon>Fungi</taxon>
        <taxon>Dikarya</taxon>
        <taxon>Basidiomycota</taxon>
        <taxon>Agaricomycotina</taxon>
        <taxon>Agaricomycetes</taxon>
        <taxon>Agaricomycetidae</taxon>
        <taxon>Boletales</taxon>
        <taxon>Paxilineae</taxon>
        <taxon>Paxillaceae</taxon>
        <taxon>Paxillus</taxon>
    </lineage>
</organism>
<keyword evidence="3" id="KW-1185">Reference proteome</keyword>
<dbReference type="Proteomes" id="UP000053647">
    <property type="component" value="Unassembled WGS sequence"/>
</dbReference>
<feature type="compositionally biased region" description="Basic and acidic residues" evidence="1">
    <location>
        <begin position="1"/>
        <end position="26"/>
    </location>
</feature>
<dbReference type="EMBL" id="KN819352">
    <property type="protein sequence ID" value="KIJ13373.1"/>
    <property type="molecule type" value="Genomic_DNA"/>
</dbReference>
<reference evidence="2 3" key="1">
    <citation type="submission" date="2014-06" db="EMBL/GenBank/DDBJ databases">
        <authorList>
            <consortium name="DOE Joint Genome Institute"/>
            <person name="Kuo A."/>
            <person name="Kohler A."/>
            <person name="Nagy L.G."/>
            <person name="Floudas D."/>
            <person name="Copeland A."/>
            <person name="Barry K.W."/>
            <person name="Cichocki N."/>
            <person name="Veneault-Fourrey C."/>
            <person name="LaButti K."/>
            <person name="Lindquist E.A."/>
            <person name="Lipzen A."/>
            <person name="Lundell T."/>
            <person name="Morin E."/>
            <person name="Murat C."/>
            <person name="Sun H."/>
            <person name="Tunlid A."/>
            <person name="Henrissat B."/>
            <person name="Grigoriev I.V."/>
            <person name="Hibbett D.S."/>
            <person name="Martin F."/>
            <person name="Nordberg H.P."/>
            <person name="Cantor M.N."/>
            <person name="Hua S.X."/>
        </authorList>
    </citation>
    <scope>NUCLEOTIDE SEQUENCE [LARGE SCALE GENOMIC DNA]</scope>
    <source>
        <strain evidence="2 3">ATCC 200175</strain>
    </source>
</reference>
<feature type="region of interest" description="Disordered" evidence="1">
    <location>
        <begin position="70"/>
        <end position="98"/>
    </location>
</feature>
<feature type="non-terminal residue" evidence="2">
    <location>
        <position position="1"/>
    </location>
</feature>
<dbReference type="OrthoDB" id="529205at2759"/>
<protein>
    <submittedName>
        <fullName evidence="2">Uncharacterized protein</fullName>
    </submittedName>
</protein>
<feature type="region of interest" description="Disordered" evidence="1">
    <location>
        <begin position="1"/>
        <end position="38"/>
    </location>
</feature>
<feature type="non-terminal residue" evidence="2">
    <location>
        <position position="98"/>
    </location>
</feature>
<accession>A0A0C9TSU1</accession>
<gene>
    <name evidence="2" type="ORF">PAXINDRAFT_51074</name>
</gene>
<name>A0A0C9TSU1_PAXIN</name>
<dbReference type="HOGENOM" id="CLU_112088_1_0_1"/>
<evidence type="ECO:0000313" key="3">
    <source>
        <dbReference type="Proteomes" id="UP000053647"/>
    </source>
</evidence>
<reference evidence="3" key="2">
    <citation type="submission" date="2015-01" db="EMBL/GenBank/DDBJ databases">
        <title>Evolutionary Origins and Diversification of the Mycorrhizal Mutualists.</title>
        <authorList>
            <consortium name="DOE Joint Genome Institute"/>
            <consortium name="Mycorrhizal Genomics Consortium"/>
            <person name="Kohler A."/>
            <person name="Kuo A."/>
            <person name="Nagy L.G."/>
            <person name="Floudas D."/>
            <person name="Copeland A."/>
            <person name="Barry K.W."/>
            <person name="Cichocki N."/>
            <person name="Veneault-Fourrey C."/>
            <person name="LaButti K."/>
            <person name="Lindquist E.A."/>
            <person name="Lipzen A."/>
            <person name="Lundell T."/>
            <person name="Morin E."/>
            <person name="Murat C."/>
            <person name="Riley R."/>
            <person name="Ohm R."/>
            <person name="Sun H."/>
            <person name="Tunlid A."/>
            <person name="Henrissat B."/>
            <person name="Grigoriev I.V."/>
            <person name="Hibbett D.S."/>
            <person name="Martin F."/>
        </authorList>
    </citation>
    <scope>NUCLEOTIDE SEQUENCE [LARGE SCALE GENOMIC DNA]</scope>
    <source>
        <strain evidence="3">ATCC 200175</strain>
    </source>
</reference>